<evidence type="ECO:0000256" key="7">
    <source>
        <dbReference type="ARBA" id="ARBA00023027"/>
    </source>
</evidence>
<comment type="pathway">
    <text evidence="1">Amino-acid biosynthesis; L-tyrosine biosynthesis; (4-hydroxyphenyl)pyruvate from prephenate (NAD(+) route): step 1/1.</text>
</comment>
<evidence type="ECO:0000256" key="1">
    <source>
        <dbReference type="ARBA" id="ARBA00005067"/>
    </source>
</evidence>
<name>A0A3Q9UKA7_9ACTN</name>
<dbReference type="SUPFAM" id="SSF51735">
    <property type="entry name" value="NAD(P)-binding Rossmann-fold domains"/>
    <property type="match status" value="1"/>
</dbReference>
<dbReference type="PROSITE" id="PS51671">
    <property type="entry name" value="ACT"/>
    <property type="match status" value="1"/>
</dbReference>
<sequence length="364" mass="39266">MTPLPPADPRDIASLEPVLIVGTGLIGASIGCALTSQGVEVHLWDLDPANAMVAAGRGAGMLSQLDPGDYRLVVVATPPGAVAATVAERLRWHPSAVVTDTASVKSAVLSALRETELDLSRYVGSHPMSGTQYTGPLTAVPELFVDRTWVVTPRPENSAESVERVRRLARLCGARTVSLDTREHDTAVAEVSHLPQLMSILTAANLRHAQRSHLPLAGGGIRDVTRIAQSQTGMWRQILTANRPAVREQLSQVREDLDTLIGVLDNPDELESFLAMGRAGARSLGGKHGKEMSETTTVVVELPDQPGALARLFADIDRLGVNIEDLSVEHDQARDAGFLSIEVDPTRADDLRAWMREHHWGLRS</sequence>
<dbReference type="InterPro" id="IPR046825">
    <property type="entry name" value="PDH_C"/>
</dbReference>
<evidence type="ECO:0000259" key="10">
    <source>
        <dbReference type="PROSITE" id="PS51176"/>
    </source>
</evidence>
<dbReference type="AlphaFoldDB" id="A0A3Q9UKA7"/>
<evidence type="ECO:0000256" key="8">
    <source>
        <dbReference type="ARBA" id="ARBA00023141"/>
    </source>
</evidence>
<dbReference type="InterPro" id="IPR050812">
    <property type="entry name" value="Preph/Arog_dehydrog"/>
</dbReference>
<dbReference type="Gene3D" id="3.40.50.720">
    <property type="entry name" value="NAD(P)-binding Rossmann-like Domain"/>
    <property type="match status" value="1"/>
</dbReference>
<dbReference type="EC" id="1.3.1.12" evidence="3"/>
<dbReference type="KEGG" id="aji:C0Z10_06460"/>
<reference evidence="13" key="1">
    <citation type="submission" date="2017-12" db="EMBL/GenBank/DDBJ databases">
        <title>Whole genome sequencing of Acidipropionibacterium jensenii strains JS279 and JS280.</title>
        <authorList>
            <person name="Deptula P."/>
            <person name="Laine P."/>
            <person name="Smolander O.-P."/>
            <person name="Paulin L."/>
            <person name="Auvinen P."/>
            <person name="Varmanen P."/>
        </authorList>
    </citation>
    <scope>NUCLEOTIDE SEQUENCE [LARGE SCALE GENOMIC DNA]</scope>
    <source>
        <strain evidence="13">JS280</strain>
    </source>
</reference>
<evidence type="ECO:0000256" key="6">
    <source>
        <dbReference type="ARBA" id="ARBA00023002"/>
    </source>
</evidence>
<accession>A0A3Q9UKA7</accession>
<dbReference type="RefSeq" id="WP_097798843.1">
    <property type="nucleotide sequence ID" value="NZ_CP025570.1"/>
</dbReference>
<keyword evidence="7" id="KW-0520">NAD</keyword>
<evidence type="ECO:0000313" key="13">
    <source>
        <dbReference type="Proteomes" id="UP000285875"/>
    </source>
</evidence>
<dbReference type="CDD" id="cd02116">
    <property type="entry name" value="ACT"/>
    <property type="match status" value="1"/>
</dbReference>
<dbReference type="Pfam" id="PF02153">
    <property type="entry name" value="PDH_N"/>
    <property type="match status" value="1"/>
</dbReference>
<dbReference type="NCBIfam" id="NF005111">
    <property type="entry name" value="PRK06545.2-3"/>
    <property type="match status" value="1"/>
</dbReference>
<dbReference type="GO" id="GO:0004665">
    <property type="term" value="F:prephenate dehydrogenase (NADP+) activity"/>
    <property type="evidence" value="ECO:0007669"/>
    <property type="project" value="InterPro"/>
</dbReference>
<dbReference type="SUPFAM" id="SSF55021">
    <property type="entry name" value="ACT-like"/>
    <property type="match status" value="1"/>
</dbReference>
<keyword evidence="6" id="KW-0560">Oxidoreductase</keyword>
<dbReference type="PANTHER" id="PTHR21363">
    <property type="entry name" value="PREPHENATE DEHYDROGENASE"/>
    <property type="match status" value="1"/>
</dbReference>
<dbReference type="NCBIfam" id="NF005110">
    <property type="entry name" value="PRK06545.2-2"/>
    <property type="match status" value="1"/>
</dbReference>
<protein>
    <recommendedName>
        <fullName evidence="4">Prephenate dehydrogenase</fullName>
        <ecNumber evidence="3">1.3.1.12</ecNumber>
    </recommendedName>
</protein>
<evidence type="ECO:0000259" key="11">
    <source>
        <dbReference type="PROSITE" id="PS51671"/>
    </source>
</evidence>
<dbReference type="InterPro" id="IPR046826">
    <property type="entry name" value="PDH_N"/>
</dbReference>
<gene>
    <name evidence="12" type="ORF">C0Z10_06460</name>
</gene>
<evidence type="ECO:0000256" key="2">
    <source>
        <dbReference type="ARBA" id="ARBA00007964"/>
    </source>
</evidence>
<feature type="domain" description="Prephenate/arogenate dehydrogenase" evidence="10">
    <location>
        <begin position="16"/>
        <end position="294"/>
    </location>
</feature>
<dbReference type="InterPro" id="IPR008927">
    <property type="entry name" value="6-PGluconate_DH-like_C_sf"/>
</dbReference>
<dbReference type="PROSITE" id="PS51176">
    <property type="entry name" value="PDH_ADH"/>
    <property type="match status" value="1"/>
</dbReference>
<evidence type="ECO:0000256" key="3">
    <source>
        <dbReference type="ARBA" id="ARBA00012068"/>
    </source>
</evidence>
<keyword evidence="8" id="KW-0057">Aromatic amino acid biosynthesis</keyword>
<dbReference type="InterPro" id="IPR002912">
    <property type="entry name" value="ACT_dom"/>
</dbReference>
<dbReference type="InterPro" id="IPR003099">
    <property type="entry name" value="Prephen_DH"/>
</dbReference>
<dbReference type="SUPFAM" id="SSF48179">
    <property type="entry name" value="6-phosphogluconate dehydrogenase C-terminal domain-like"/>
    <property type="match status" value="1"/>
</dbReference>
<dbReference type="Gene3D" id="3.30.70.260">
    <property type="match status" value="1"/>
</dbReference>
<keyword evidence="8" id="KW-0028">Amino-acid biosynthesis</keyword>
<proteinExistence type="inferred from homology"/>
<dbReference type="InterPro" id="IPR045865">
    <property type="entry name" value="ACT-like_dom_sf"/>
</dbReference>
<dbReference type="EMBL" id="CP025570">
    <property type="protein sequence ID" value="AZZ39449.1"/>
    <property type="molecule type" value="Genomic_DNA"/>
</dbReference>
<dbReference type="Pfam" id="PF01842">
    <property type="entry name" value="ACT"/>
    <property type="match status" value="1"/>
</dbReference>
<evidence type="ECO:0000256" key="5">
    <source>
        <dbReference type="ARBA" id="ARBA00022498"/>
    </source>
</evidence>
<dbReference type="GO" id="GO:0006571">
    <property type="term" value="P:tyrosine biosynthetic process"/>
    <property type="evidence" value="ECO:0007669"/>
    <property type="project" value="UniProtKB-UniPathway"/>
</dbReference>
<comment type="similarity">
    <text evidence="2">Belongs to the prephenate/arogenate dehydrogenase family.</text>
</comment>
<evidence type="ECO:0000256" key="9">
    <source>
        <dbReference type="ARBA" id="ARBA00049260"/>
    </source>
</evidence>
<organism evidence="12 13">
    <name type="scientific">Acidipropionibacterium jensenii</name>
    <dbReference type="NCBI Taxonomy" id="1749"/>
    <lineage>
        <taxon>Bacteria</taxon>
        <taxon>Bacillati</taxon>
        <taxon>Actinomycetota</taxon>
        <taxon>Actinomycetes</taxon>
        <taxon>Propionibacteriales</taxon>
        <taxon>Propionibacteriaceae</taxon>
        <taxon>Acidipropionibacterium</taxon>
    </lineage>
</organism>
<keyword evidence="5" id="KW-0827">Tyrosine biosynthesis</keyword>
<dbReference type="Gene3D" id="1.10.3660.10">
    <property type="entry name" value="6-phosphogluconate dehydrogenase C-terminal like domain"/>
    <property type="match status" value="1"/>
</dbReference>
<dbReference type="UniPathway" id="UPA00122">
    <property type="reaction ID" value="UER00961"/>
</dbReference>
<dbReference type="PANTHER" id="PTHR21363:SF0">
    <property type="entry name" value="PREPHENATE DEHYDROGENASE [NADP(+)]"/>
    <property type="match status" value="1"/>
</dbReference>
<comment type="catalytic activity">
    <reaction evidence="9">
        <text>prephenate + NAD(+) = 3-(4-hydroxyphenyl)pyruvate + CO2 + NADH</text>
        <dbReference type="Rhea" id="RHEA:13869"/>
        <dbReference type="ChEBI" id="CHEBI:16526"/>
        <dbReference type="ChEBI" id="CHEBI:29934"/>
        <dbReference type="ChEBI" id="CHEBI:36242"/>
        <dbReference type="ChEBI" id="CHEBI:57540"/>
        <dbReference type="ChEBI" id="CHEBI:57945"/>
        <dbReference type="EC" id="1.3.1.12"/>
    </reaction>
</comment>
<dbReference type="InterPro" id="IPR036291">
    <property type="entry name" value="NAD(P)-bd_dom_sf"/>
</dbReference>
<dbReference type="Pfam" id="PF20463">
    <property type="entry name" value="PDH_C"/>
    <property type="match status" value="1"/>
</dbReference>
<feature type="domain" description="ACT" evidence="11">
    <location>
        <begin position="297"/>
        <end position="364"/>
    </location>
</feature>
<evidence type="ECO:0000313" key="12">
    <source>
        <dbReference type="EMBL" id="AZZ39449.1"/>
    </source>
</evidence>
<dbReference type="GO" id="GO:0008977">
    <property type="term" value="F:prephenate dehydrogenase (NAD+) activity"/>
    <property type="evidence" value="ECO:0007669"/>
    <property type="project" value="UniProtKB-EC"/>
</dbReference>
<dbReference type="Proteomes" id="UP000285875">
    <property type="component" value="Chromosome"/>
</dbReference>
<dbReference type="GO" id="GO:0070403">
    <property type="term" value="F:NAD+ binding"/>
    <property type="evidence" value="ECO:0007669"/>
    <property type="project" value="InterPro"/>
</dbReference>
<evidence type="ECO:0000256" key="4">
    <source>
        <dbReference type="ARBA" id="ARBA00016891"/>
    </source>
</evidence>